<dbReference type="OrthoDB" id="1367916at2"/>
<reference evidence="2 3" key="2">
    <citation type="submission" date="2018-03" db="EMBL/GenBank/DDBJ databases">
        <title>The ancient ancestry and fast evolution of plastids.</title>
        <authorList>
            <person name="Moore K.R."/>
            <person name="Magnabosco C."/>
            <person name="Momper L."/>
            <person name="Gold D.A."/>
            <person name="Bosak T."/>
            <person name="Fournier G.P."/>
        </authorList>
    </citation>
    <scope>NUCLEOTIDE SEQUENCE [LARGE SCALE GENOMIC DNA]</scope>
    <source>
        <strain evidence="2 3">ULC007</strain>
    </source>
</reference>
<organism evidence="2 3">
    <name type="scientific">Phormidesmis priestleyi ULC007</name>
    <dbReference type="NCBI Taxonomy" id="1920490"/>
    <lineage>
        <taxon>Bacteria</taxon>
        <taxon>Bacillati</taxon>
        <taxon>Cyanobacteriota</taxon>
        <taxon>Cyanophyceae</taxon>
        <taxon>Leptolyngbyales</taxon>
        <taxon>Leptolyngbyaceae</taxon>
        <taxon>Phormidesmis</taxon>
    </lineage>
</organism>
<comment type="caution">
    <text evidence="2">The sequence shown here is derived from an EMBL/GenBank/DDBJ whole genome shotgun (WGS) entry which is preliminary data.</text>
</comment>
<keyword evidence="3" id="KW-1185">Reference proteome</keyword>
<name>A0A2T1DFL9_9CYAN</name>
<dbReference type="AlphaFoldDB" id="A0A2T1DFL9"/>
<reference evidence="2 3" key="1">
    <citation type="submission" date="2018-02" db="EMBL/GenBank/DDBJ databases">
        <authorList>
            <person name="Cohen D.B."/>
            <person name="Kent A.D."/>
        </authorList>
    </citation>
    <scope>NUCLEOTIDE SEQUENCE [LARGE SCALE GENOMIC DNA]</scope>
    <source>
        <strain evidence="2 3">ULC007</strain>
    </source>
</reference>
<evidence type="ECO:0000313" key="3">
    <source>
        <dbReference type="Proteomes" id="UP000238634"/>
    </source>
</evidence>
<gene>
    <name evidence="2" type="ORF">C7B65_11995</name>
</gene>
<proteinExistence type="predicted"/>
<sequence length="216" mass="25162">MQVITWVELFKFVGGGAALLAVAAWLIRSLTLQLLSRDIEKYKFNLKRESDKEIEILKFSLVKEVETLKSSLSMEALTHQIRFSKLHERRAKSIEELYHKVIQLETLALRLTLEMDDDDHEELQVRADEFIDKFLETNSLLQENAIYFPSKIIEKIAGFNNLMFDLSLNLHYHSKSENAKDFIDAFKNKQKAFETQNSDIKRFVESEFRALLGVMG</sequence>
<accession>A0A2T1DFL9</accession>
<dbReference type="RefSeq" id="WP_073071360.1">
    <property type="nucleotide sequence ID" value="NZ_MPPI01000011.1"/>
</dbReference>
<keyword evidence="1" id="KW-0472">Membrane</keyword>
<dbReference type="EMBL" id="PVWG01000011">
    <property type="protein sequence ID" value="PSB19288.1"/>
    <property type="molecule type" value="Genomic_DNA"/>
</dbReference>
<feature type="transmembrane region" description="Helical" evidence="1">
    <location>
        <begin position="12"/>
        <end position="35"/>
    </location>
</feature>
<evidence type="ECO:0000256" key="1">
    <source>
        <dbReference type="SAM" id="Phobius"/>
    </source>
</evidence>
<keyword evidence="1" id="KW-0812">Transmembrane</keyword>
<protein>
    <submittedName>
        <fullName evidence="2">Uncharacterized protein</fullName>
    </submittedName>
</protein>
<keyword evidence="1" id="KW-1133">Transmembrane helix</keyword>
<evidence type="ECO:0000313" key="2">
    <source>
        <dbReference type="EMBL" id="PSB19288.1"/>
    </source>
</evidence>
<dbReference type="Proteomes" id="UP000238634">
    <property type="component" value="Unassembled WGS sequence"/>
</dbReference>